<evidence type="ECO:0000313" key="2">
    <source>
        <dbReference type="Proteomes" id="UP001221898"/>
    </source>
</evidence>
<dbReference type="SUPFAM" id="SSF56672">
    <property type="entry name" value="DNA/RNA polymerases"/>
    <property type="match status" value="1"/>
</dbReference>
<dbReference type="Proteomes" id="UP001221898">
    <property type="component" value="Unassembled WGS sequence"/>
</dbReference>
<dbReference type="Pfam" id="PF05380">
    <property type="entry name" value="Peptidase_A17"/>
    <property type="match status" value="1"/>
</dbReference>
<name>A0AAD7SDJ3_9TELE</name>
<accession>A0AAD7SDJ3</accession>
<dbReference type="AlphaFoldDB" id="A0AAD7SDJ3"/>
<reference evidence="1" key="1">
    <citation type="journal article" date="2023" name="Science">
        <title>Genome structures resolve the early diversification of teleost fishes.</title>
        <authorList>
            <person name="Parey E."/>
            <person name="Louis A."/>
            <person name="Montfort J."/>
            <person name="Bouchez O."/>
            <person name="Roques C."/>
            <person name="Iampietro C."/>
            <person name="Lluch J."/>
            <person name="Castinel A."/>
            <person name="Donnadieu C."/>
            <person name="Desvignes T."/>
            <person name="Floi Bucao C."/>
            <person name="Jouanno E."/>
            <person name="Wen M."/>
            <person name="Mejri S."/>
            <person name="Dirks R."/>
            <person name="Jansen H."/>
            <person name="Henkel C."/>
            <person name="Chen W.J."/>
            <person name="Zahm M."/>
            <person name="Cabau C."/>
            <person name="Klopp C."/>
            <person name="Thompson A.W."/>
            <person name="Robinson-Rechavi M."/>
            <person name="Braasch I."/>
            <person name="Lecointre G."/>
            <person name="Bobe J."/>
            <person name="Postlethwait J.H."/>
            <person name="Berthelot C."/>
            <person name="Roest Crollius H."/>
            <person name="Guiguen Y."/>
        </authorList>
    </citation>
    <scope>NUCLEOTIDE SEQUENCE</scope>
    <source>
        <strain evidence="1">NC1722</strain>
    </source>
</reference>
<organism evidence="1 2">
    <name type="scientific">Aldrovandia affinis</name>
    <dbReference type="NCBI Taxonomy" id="143900"/>
    <lineage>
        <taxon>Eukaryota</taxon>
        <taxon>Metazoa</taxon>
        <taxon>Chordata</taxon>
        <taxon>Craniata</taxon>
        <taxon>Vertebrata</taxon>
        <taxon>Euteleostomi</taxon>
        <taxon>Actinopterygii</taxon>
        <taxon>Neopterygii</taxon>
        <taxon>Teleostei</taxon>
        <taxon>Notacanthiformes</taxon>
        <taxon>Halosauridae</taxon>
        <taxon>Aldrovandia</taxon>
    </lineage>
</organism>
<dbReference type="PANTHER" id="PTHR47331">
    <property type="entry name" value="PHD-TYPE DOMAIN-CONTAINING PROTEIN"/>
    <property type="match status" value="1"/>
</dbReference>
<proteinExistence type="predicted"/>
<comment type="caution">
    <text evidence="1">The sequence shown here is derived from an EMBL/GenBank/DDBJ whole genome shotgun (WGS) entry which is preliminary data.</text>
</comment>
<keyword evidence="2" id="KW-1185">Reference proteome</keyword>
<dbReference type="PANTHER" id="PTHR47331:SF5">
    <property type="entry name" value="RIBONUCLEASE H"/>
    <property type="match status" value="1"/>
</dbReference>
<evidence type="ECO:0000313" key="1">
    <source>
        <dbReference type="EMBL" id="KAJ8400621.1"/>
    </source>
</evidence>
<dbReference type="EMBL" id="JAINUG010000075">
    <property type="protein sequence ID" value="KAJ8400621.1"/>
    <property type="molecule type" value="Genomic_DNA"/>
</dbReference>
<dbReference type="InterPro" id="IPR043502">
    <property type="entry name" value="DNA/RNA_pol_sf"/>
</dbReference>
<gene>
    <name evidence="1" type="ORF">AAFF_G00393900</name>
</gene>
<protein>
    <submittedName>
        <fullName evidence="1">Uncharacterized protein</fullName>
    </submittedName>
</protein>
<sequence length="329" mass="37362">MQDHEAVALLKAKTVRVEVDRVLHCATPLVRKKDMPSFRAQKEAVMPSLRSTERRLAKDLERAMAYSAEIQKLIQVGSASKLSFSALNNKGESWYITHHMVSHNGKNRCVFNFSFQFQGQSLNESLLPGPTLGASLLGVLLRFHEHPVTISGDIKGMFHQVRLLPEDRPLLRFMWRDVKIDEPPDIFEWKDLLQAWNDWEGELRVIPSIHLARCYLPADVDQSSVTRDVHVFCDASRVAPKPLHSMQKLELCVAVTGAQLTKVIQKDLTLKVDQTILWTDSTTVLTWLQSESCRFKVFIGTRVAKILKSLLTSIHGITWIQRGTQLTTS</sequence>
<dbReference type="InterPro" id="IPR008042">
    <property type="entry name" value="Retrotrans_Pao"/>
</dbReference>